<organism evidence="2 3">
    <name type="scientific">Lentzea albidocapillata</name>
    <dbReference type="NCBI Taxonomy" id="40571"/>
    <lineage>
        <taxon>Bacteria</taxon>
        <taxon>Bacillati</taxon>
        <taxon>Actinomycetota</taxon>
        <taxon>Actinomycetes</taxon>
        <taxon>Pseudonocardiales</taxon>
        <taxon>Pseudonocardiaceae</taxon>
        <taxon>Lentzea</taxon>
    </lineage>
</organism>
<accession>A0A1W2CHQ0</accession>
<dbReference type="STRING" id="40571.SAMN05660733_02066"/>
<protein>
    <recommendedName>
        <fullName evidence="4">Peptidase inhibitor family I36</fullName>
    </recommendedName>
</protein>
<evidence type="ECO:0000256" key="1">
    <source>
        <dbReference type="SAM" id="SignalP"/>
    </source>
</evidence>
<feature type="chain" id="PRO_5013117118" description="Peptidase inhibitor family I36" evidence="1">
    <location>
        <begin position="39"/>
        <end position="157"/>
    </location>
</feature>
<sequence>MIYRWLTGSGDCRGVRFVSVAAVAAFVLAGLSSGVAHAESAPGCGPVTQIGSTAYIQTGTSPSSIVASVKQFKGCGKNWAYVWVWDSWISKGRSFEVGTAIYPDGANPAGYVRARNQQANWSRGTDTLSKCTRASGTFVDLVGDPSFGYQEFTDKRC</sequence>
<evidence type="ECO:0000313" key="2">
    <source>
        <dbReference type="EMBL" id="SMC84729.1"/>
    </source>
</evidence>
<evidence type="ECO:0000313" key="3">
    <source>
        <dbReference type="Proteomes" id="UP000192840"/>
    </source>
</evidence>
<dbReference type="Proteomes" id="UP000192840">
    <property type="component" value="Unassembled WGS sequence"/>
</dbReference>
<gene>
    <name evidence="2" type="ORF">SAMN05660733_02066</name>
</gene>
<name>A0A1W2CHQ0_9PSEU</name>
<reference evidence="3" key="1">
    <citation type="submission" date="2017-04" db="EMBL/GenBank/DDBJ databases">
        <authorList>
            <person name="Varghese N."/>
            <person name="Submissions S."/>
        </authorList>
    </citation>
    <scope>NUCLEOTIDE SEQUENCE [LARGE SCALE GENOMIC DNA]</scope>
    <source>
        <strain evidence="3">DSM 44073</strain>
    </source>
</reference>
<dbReference type="AlphaFoldDB" id="A0A1W2CHQ0"/>
<keyword evidence="1" id="KW-0732">Signal</keyword>
<dbReference type="EMBL" id="FWYC01000005">
    <property type="protein sequence ID" value="SMC84729.1"/>
    <property type="molecule type" value="Genomic_DNA"/>
</dbReference>
<feature type="signal peptide" evidence="1">
    <location>
        <begin position="1"/>
        <end position="38"/>
    </location>
</feature>
<proteinExistence type="predicted"/>
<keyword evidence="3" id="KW-1185">Reference proteome</keyword>
<evidence type="ECO:0008006" key="4">
    <source>
        <dbReference type="Google" id="ProtNLM"/>
    </source>
</evidence>